<gene>
    <name evidence="1" type="ORF">H6G81_13700</name>
</gene>
<name>A0ABR8GQR3_9CYAN</name>
<dbReference type="Proteomes" id="UP000660380">
    <property type="component" value="Unassembled WGS sequence"/>
</dbReference>
<protein>
    <submittedName>
        <fullName evidence="1">Uncharacterized protein</fullName>
    </submittedName>
</protein>
<evidence type="ECO:0000313" key="2">
    <source>
        <dbReference type="Proteomes" id="UP000660380"/>
    </source>
</evidence>
<comment type="caution">
    <text evidence="1">The sequence shown here is derived from an EMBL/GenBank/DDBJ whole genome shotgun (WGS) entry which is preliminary data.</text>
</comment>
<reference evidence="1 2" key="1">
    <citation type="journal article" date="2020" name="ISME J.">
        <title>Comparative genomics reveals insights into cyanobacterial evolution and habitat adaptation.</title>
        <authorList>
            <person name="Chen M.Y."/>
            <person name="Teng W.K."/>
            <person name="Zhao L."/>
            <person name="Hu C.X."/>
            <person name="Zhou Y.K."/>
            <person name="Han B.P."/>
            <person name="Song L.R."/>
            <person name="Shu W.S."/>
        </authorList>
    </citation>
    <scope>NUCLEOTIDE SEQUENCE [LARGE SCALE GENOMIC DNA]</scope>
    <source>
        <strain evidence="1 2">FACHB-248</strain>
    </source>
</reference>
<dbReference type="EMBL" id="JACJTA010000025">
    <property type="protein sequence ID" value="MBD2605557.1"/>
    <property type="molecule type" value="Genomic_DNA"/>
</dbReference>
<proteinExistence type="predicted"/>
<accession>A0ABR8GQR3</accession>
<sequence>MHELPKFSQALQVKLSQILAYKALLVTTSNTSSRFAPQEAILRGINHMGISPNEY</sequence>
<evidence type="ECO:0000313" key="1">
    <source>
        <dbReference type="EMBL" id="MBD2605557.1"/>
    </source>
</evidence>
<keyword evidence="2" id="KW-1185">Reference proteome</keyword>
<organism evidence="1 2">
    <name type="scientific">Scytonema hofmannii FACHB-248</name>
    <dbReference type="NCBI Taxonomy" id="1842502"/>
    <lineage>
        <taxon>Bacteria</taxon>
        <taxon>Bacillati</taxon>
        <taxon>Cyanobacteriota</taxon>
        <taxon>Cyanophyceae</taxon>
        <taxon>Nostocales</taxon>
        <taxon>Scytonemataceae</taxon>
        <taxon>Scytonema</taxon>
    </lineage>
</organism>
<dbReference type="RefSeq" id="WP_186227662.1">
    <property type="nucleotide sequence ID" value="NZ_JACJTA010000025.1"/>
</dbReference>